<dbReference type="Gene3D" id="3.30.565.10">
    <property type="entry name" value="Histidine kinase-like ATPase, C-terminal domain"/>
    <property type="match status" value="1"/>
</dbReference>
<feature type="transmembrane region" description="Helical" evidence="1">
    <location>
        <begin position="111"/>
        <end position="128"/>
    </location>
</feature>
<evidence type="ECO:0000256" key="1">
    <source>
        <dbReference type="SAM" id="Phobius"/>
    </source>
</evidence>
<gene>
    <name evidence="3" type="ORF">UC7_00039</name>
</gene>
<dbReference type="SUPFAM" id="SSF55874">
    <property type="entry name" value="ATPase domain of HSP90 chaperone/DNA topoisomerase II/histidine kinase"/>
    <property type="match status" value="1"/>
</dbReference>
<feature type="transmembrane region" description="Helical" evidence="1">
    <location>
        <begin position="55"/>
        <end position="71"/>
    </location>
</feature>
<dbReference type="eggNOG" id="COG3290">
    <property type="taxonomic scope" value="Bacteria"/>
</dbReference>
<dbReference type="AlphaFoldDB" id="R3WSV7"/>
<organism evidence="3 4">
    <name type="scientific">Enterococcus caccae ATCC BAA-1240</name>
    <dbReference type="NCBI Taxonomy" id="1158612"/>
    <lineage>
        <taxon>Bacteria</taxon>
        <taxon>Bacillati</taxon>
        <taxon>Bacillota</taxon>
        <taxon>Bacilli</taxon>
        <taxon>Lactobacillales</taxon>
        <taxon>Enterococcaceae</taxon>
        <taxon>Enterococcus</taxon>
    </lineage>
</organism>
<dbReference type="PROSITE" id="PS51257">
    <property type="entry name" value="PROKAR_LIPOPROTEIN"/>
    <property type="match status" value="1"/>
</dbReference>
<feature type="transmembrane region" description="Helical" evidence="1">
    <location>
        <begin position="163"/>
        <end position="183"/>
    </location>
</feature>
<keyword evidence="4" id="KW-1185">Reference proteome</keyword>
<keyword evidence="1" id="KW-0812">Transmembrane</keyword>
<proteinExistence type="predicted"/>
<dbReference type="PANTHER" id="PTHR40448">
    <property type="entry name" value="TWO-COMPONENT SENSOR HISTIDINE KINASE"/>
    <property type="match status" value="1"/>
</dbReference>
<feature type="transmembrane region" description="Helical" evidence="1">
    <location>
        <begin position="33"/>
        <end position="49"/>
    </location>
</feature>
<protein>
    <recommendedName>
        <fullName evidence="2">Sensor histidine kinase NatK-like C-terminal domain-containing protein</fullName>
    </recommendedName>
</protein>
<accession>R3WSV7</accession>
<name>R3WSV7_9ENTE</name>
<dbReference type="GO" id="GO:0042802">
    <property type="term" value="F:identical protein binding"/>
    <property type="evidence" value="ECO:0007669"/>
    <property type="project" value="TreeGrafter"/>
</dbReference>
<feature type="domain" description="Sensor histidine kinase NatK-like C-terminal" evidence="2">
    <location>
        <begin position="303"/>
        <end position="405"/>
    </location>
</feature>
<dbReference type="PATRIC" id="fig|1158612.3.peg.38"/>
<feature type="transmembrane region" description="Helical" evidence="1">
    <location>
        <begin position="78"/>
        <end position="105"/>
    </location>
</feature>
<keyword evidence="1" id="KW-1133">Transmembrane helix</keyword>
<keyword evidence="1" id="KW-0472">Membrane</keyword>
<dbReference type="PANTHER" id="PTHR40448:SF1">
    <property type="entry name" value="TWO-COMPONENT SENSOR HISTIDINE KINASE"/>
    <property type="match status" value="1"/>
</dbReference>
<dbReference type="Pfam" id="PF14501">
    <property type="entry name" value="HATPase_c_5"/>
    <property type="match status" value="1"/>
</dbReference>
<evidence type="ECO:0000259" key="2">
    <source>
        <dbReference type="Pfam" id="PF14501"/>
    </source>
</evidence>
<feature type="transmembrane region" description="Helical" evidence="1">
    <location>
        <begin position="135"/>
        <end position="157"/>
    </location>
</feature>
<dbReference type="STRING" id="317735.RU98_GL002273"/>
<feature type="transmembrane region" description="Helical" evidence="1">
    <location>
        <begin position="6"/>
        <end position="24"/>
    </location>
</feature>
<dbReference type="EMBL" id="AJAU01000001">
    <property type="protein sequence ID" value="EOL50926.1"/>
    <property type="molecule type" value="Genomic_DNA"/>
</dbReference>
<dbReference type="InterPro" id="IPR032834">
    <property type="entry name" value="NatK-like_C"/>
</dbReference>
<comment type="caution">
    <text evidence="3">The sequence shown here is derived from an EMBL/GenBank/DDBJ whole genome shotgun (WGS) entry which is preliminary data.</text>
</comment>
<dbReference type="RefSeq" id="WP_010770253.1">
    <property type="nucleotide sequence ID" value="NZ_KB946332.1"/>
</dbReference>
<dbReference type="OrthoDB" id="2176822at2"/>
<dbReference type="InterPro" id="IPR036890">
    <property type="entry name" value="HATPase_C_sf"/>
</dbReference>
<evidence type="ECO:0000313" key="3">
    <source>
        <dbReference type="EMBL" id="EOL50926.1"/>
    </source>
</evidence>
<evidence type="ECO:0000313" key="4">
    <source>
        <dbReference type="Proteomes" id="UP000013840"/>
    </source>
</evidence>
<sequence>MIARHLYLVITSINMVLIIFFSCLKKITSLKERLFFLGILGLQILFDLLFPKESIYFGISLISISQYFIFIRNKYSWIVPTIIISGQTLLVLISSIFTFDLWLILYITDAIPYQLYTNKSIQVILLHLSLIKKKYLLISIFTFVFITILRFAEQILIASKNVLVYSILCLVIIFIIILFSNYFHAKSKYYQQRQLTELIQSHLKNEKSYIALANEFKHDYKNILISLMGYLKNDQLDQAKDYLENILNYSSNLLEMPRYPQLFLIKIFPIQTLINDYIQKSLDNNITFDLQVLNTIDTVNIPLIDFIRSFSILLDNAVEAAKYTKKPSILVLLKQDDKETFILVKNSSTELNRETSQSLFTKNFSTKEKNQGLGLYIFSSILNRYNNASYIVEHDKTNFTVSLTLHKKA</sequence>
<dbReference type="Proteomes" id="UP000013840">
    <property type="component" value="Unassembled WGS sequence"/>
</dbReference>
<reference evidence="3 4" key="1">
    <citation type="submission" date="2013-02" db="EMBL/GenBank/DDBJ databases">
        <title>The Genome Sequence of Enterococcus caccae BAA-1240.</title>
        <authorList>
            <consortium name="The Broad Institute Genome Sequencing Platform"/>
            <consortium name="The Broad Institute Genome Sequencing Center for Infectious Disease"/>
            <person name="Earl A.M."/>
            <person name="Gilmore M.S."/>
            <person name="Lebreton F."/>
            <person name="Walker B."/>
            <person name="Young S.K."/>
            <person name="Zeng Q."/>
            <person name="Gargeya S."/>
            <person name="Fitzgerald M."/>
            <person name="Haas B."/>
            <person name="Abouelleil A."/>
            <person name="Alvarado L."/>
            <person name="Arachchi H.M."/>
            <person name="Berlin A.M."/>
            <person name="Chapman S.B."/>
            <person name="Dewar J."/>
            <person name="Goldberg J."/>
            <person name="Griggs A."/>
            <person name="Gujja S."/>
            <person name="Hansen M."/>
            <person name="Howarth C."/>
            <person name="Imamovic A."/>
            <person name="Larimer J."/>
            <person name="McCowan C."/>
            <person name="Murphy C."/>
            <person name="Neiman D."/>
            <person name="Pearson M."/>
            <person name="Priest M."/>
            <person name="Roberts A."/>
            <person name="Saif S."/>
            <person name="Shea T."/>
            <person name="Sisk P."/>
            <person name="Sykes S."/>
            <person name="Wortman J."/>
            <person name="Nusbaum C."/>
            <person name="Birren B."/>
        </authorList>
    </citation>
    <scope>NUCLEOTIDE SEQUENCE [LARGE SCALE GENOMIC DNA]</scope>
    <source>
        <strain evidence="3 4">ATCC BAA-1240</strain>
    </source>
</reference>